<organism evidence="7 8">
    <name type="scientific">Aquimarina muelleri</name>
    <dbReference type="NCBI Taxonomy" id="279356"/>
    <lineage>
        <taxon>Bacteria</taxon>
        <taxon>Pseudomonadati</taxon>
        <taxon>Bacteroidota</taxon>
        <taxon>Flavobacteriia</taxon>
        <taxon>Flavobacteriales</taxon>
        <taxon>Flavobacteriaceae</taxon>
        <taxon>Aquimarina</taxon>
    </lineage>
</organism>
<dbReference type="InterPro" id="IPR016161">
    <property type="entry name" value="Ald_DH/histidinol_DH"/>
</dbReference>
<dbReference type="FunFam" id="3.40.605.10:FF:000012">
    <property type="entry name" value="NAD-dependent succinate-semialdehyde dehydrogenase"/>
    <property type="match status" value="1"/>
</dbReference>
<dbReference type="PANTHER" id="PTHR43217:SF1">
    <property type="entry name" value="SUCCINATE SEMIALDEHYDE DEHYDROGENASE [NAD(P)+] SAD"/>
    <property type="match status" value="1"/>
</dbReference>
<evidence type="ECO:0000259" key="6">
    <source>
        <dbReference type="Pfam" id="PF00171"/>
    </source>
</evidence>
<dbReference type="SUPFAM" id="SSF53720">
    <property type="entry name" value="ALDH-like"/>
    <property type="match status" value="1"/>
</dbReference>
<dbReference type="GO" id="GO:0004777">
    <property type="term" value="F:succinate-semialdehyde dehydrogenase (NAD+) activity"/>
    <property type="evidence" value="ECO:0007669"/>
    <property type="project" value="TreeGrafter"/>
</dbReference>
<dbReference type="AlphaFoldDB" id="A0A918JZ97"/>
<dbReference type="Proteomes" id="UP000601108">
    <property type="component" value="Unassembled WGS sequence"/>
</dbReference>
<protein>
    <submittedName>
        <fullName evidence="7">Succinate-semialdehyde dehydrogenase</fullName>
    </submittedName>
</protein>
<gene>
    <name evidence="7" type="primary">gabD</name>
    <name evidence="7" type="ORF">GCM10007384_37730</name>
</gene>
<dbReference type="Gene3D" id="3.40.605.10">
    <property type="entry name" value="Aldehyde Dehydrogenase, Chain A, domain 1"/>
    <property type="match status" value="1"/>
</dbReference>
<evidence type="ECO:0000313" key="8">
    <source>
        <dbReference type="Proteomes" id="UP000601108"/>
    </source>
</evidence>
<dbReference type="EMBL" id="BMWS01000040">
    <property type="protein sequence ID" value="GGX33512.1"/>
    <property type="molecule type" value="Genomic_DNA"/>
</dbReference>
<evidence type="ECO:0000256" key="4">
    <source>
        <dbReference type="PROSITE-ProRule" id="PRU10007"/>
    </source>
</evidence>
<dbReference type="InterPro" id="IPR016162">
    <property type="entry name" value="Ald_DH_N"/>
</dbReference>
<dbReference type="PROSITE" id="PS00687">
    <property type="entry name" value="ALDEHYDE_DEHYDR_GLU"/>
    <property type="match status" value="1"/>
</dbReference>
<sequence length="454" mass="51181">MSKNITTIYPFTGNVLKEYNFLSKQEVNSKLEIAQQIFLNWRKEPLNKRTKLLNRLSILLDENKEKYATLITQEMGKPYHESISEIEKCIWLIDFYEKNAEQFLADALIDTEANESFISYDPLGCILGIMPWNYPFWQALRFAIPTITAGNVILLKHANNVSGCALVLQDLFEDSGYPKGSFQTLLVNHDQIEEIIKNDIIKAVSLTGSEGAGRTIAKITGQYLKKTVLELGGNNACIIWEDAELDKHINTIVKARMQNTGQSCIAAKRFIVVESIYEEFLEKFKIKIESLKIGDPMDKETDISTLARIDLAKEVERQIEESVKKGAKIITGNNRKETFFSPTIVTEVKPGMPVFDEEVFGPVASVIKAKDRSHSLELASQSSFGLGTMLFTQSIEDARKQIDNIEDGAFFINEMVKSDPRLPFGGTKASGYGRELSKEGILEFVNKKTVYITK</sequence>
<proteinExistence type="inferred from homology"/>
<dbReference type="Pfam" id="PF00171">
    <property type="entry name" value="Aldedh"/>
    <property type="match status" value="1"/>
</dbReference>
<feature type="active site" evidence="4">
    <location>
        <position position="230"/>
    </location>
</feature>
<keyword evidence="8" id="KW-1185">Reference proteome</keyword>
<dbReference type="CDD" id="cd07100">
    <property type="entry name" value="ALDH_SSADH1_GabD1"/>
    <property type="match status" value="1"/>
</dbReference>
<evidence type="ECO:0000256" key="5">
    <source>
        <dbReference type="RuleBase" id="RU003345"/>
    </source>
</evidence>
<accession>A0A918JZ97</accession>
<dbReference type="InterPro" id="IPR029510">
    <property type="entry name" value="Ald_DH_CS_GLU"/>
</dbReference>
<evidence type="ECO:0000256" key="2">
    <source>
        <dbReference type="ARBA" id="ARBA00022857"/>
    </source>
</evidence>
<dbReference type="InterPro" id="IPR044148">
    <property type="entry name" value="ALDH_GabD1-like"/>
</dbReference>
<dbReference type="GO" id="GO:0004030">
    <property type="term" value="F:aldehyde dehydrogenase [NAD(P)+] activity"/>
    <property type="evidence" value="ECO:0007669"/>
    <property type="project" value="InterPro"/>
</dbReference>
<dbReference type="PANTHER" id="PTHR43217">
    <property type="entry name" value="SUCCINATE SEMIALDEHYDE DEHYDROGENASE [NAD(P)+] SAD"/>
    <property type="match status" value="1"/>
</dbReference>
<comment type="similarity">
    <text evidence="1 5">Belongs to the aldehyde dehydrogenase family.</text>
</comment>
<dbReference type="InterPro" id="IPR015590">
    <property type="entry name" value="Aldehyde_DH_dom"/>
</dbReference>
<dbReference type="Gene3D" id="3.40.309.10">
    <property type="entry name" value="Aldehyde Dehydrogenase, Chain A, domain 2"/>
    <property type="match status" value="1"/>
</dbReference>
<keyword evidence="3 5" id="KW-0560">Oxidoreductase</keyword>
<evidence type="ECO:0000256" key="1">
    <source>
        <dbReference type="ARBA" id="ARBA00009986"/>
    </source>
</evidence>
<comment type="caution">
    <text evidence="7">The sequence shown here is derived from an EMBL/GenBank/DDBJ whole genome shotgun (WGS) entry which is preliminary data.</text>
</comment>
<dbReference type="InterPro" id="IPR016163">
    <property type="entry name" value="Ald_DH_C"/>
</dbReference>
<dbReference type="RefSeq" id="WP_027413806.1">
    <property type="nucleotide sequence ID" value="NZ_BMWS01000040.1"/>
</dbReference>
<reference evidence="7 8" key="1">
    <citation type="journal article" date="2014" name="Int. J. Syst. Evol. Microbiol.">
        <title>Complete genome sequence of Corynebacterium casei LMG S-19264T (=DSM 44701T), isolated from a smear-ripened cheese.</title>
        <authorList>
            <consortium name="US DOE Joint Genome Institute (JGI-PGF)"/>
            <person name="Walter F."/>
            <person name="Albersmeier A."/>
            <person name="Kalinowski J."/>
            <person name="Ruckert C."/>
        </authorList>
    </citation>
    <scope>NUCLEOTIDE SEQUENCE [LARGE SCALE GENOMIC DNA]</scope>
    <source>
        <strain evidence="7 8">KCTC 12285</strain>
    </source>
</reference>
<keyword evidence="2" id="KW-0521">NADP</keyword>
<evidence type="ECO:0000256" key="3">
    <source>
        <dbReference type="ARBA" id="ARBA00023002"/>
    </source>
</evidence>
<name>A0A918JZ97_9FLAO</name>
<evidence type="ECO:0000313" key="7">
    <source>
        <dbReference type="EMBL" id="GGX33512.1"/>
    </source>
</evidence>
<feature type="domain" description="Aldehyde dehydrogenase" evidence="6">
    <location>
        <begin position="3"/>
        <end position="450"/>
    </location>
</feature>
<dbReference type="InterPro" id="IPR047110">
    <property type="entry name" value="GABD/Sad-like"/>
</dbReference>